<evidence type="ECO:0000313" key="2">
    <source>
        <dbReference type="Proteomes" id="UP000465112"/>
    </source>
</evidence>
<comment type="caution">
    <text evidence="1">The sequence shown here is derived from an EMBL/GenBank/DDBJ whole genome shotgun (WGS) entry which is preliminary data.</text>
</comment>
<dbReference type="Proteomes" id="UP000465112">
    <property type="component" value="Chromosome 6"/>
</dbReference>
<organism evidence="1 2">
    <name type="scientific">Perca fluviatilis</name>
    <name type="common">European perch</name>
    <dbReference type="NCBI Taxonomy" id="8168"/>
    <lineage>
        <taxon>Eukaryota</taxon>
        <taxon>Metazoa</taxon>
        <taxon>Chordata</taxon>
        <taxon>Craniata</taxon>
        <taxon>Vertebrata</taxon>
        <taxon>Euteleostomi</taxon>
        <taxon>Actinopterygii</taxon>
        <taxon>Neopterygii</taxon>
        <taxon>Teleostei</taxon>
        <taxon>Neoteleostei</taxon>
        <taxon>Acanthomorphata</taxon>
        <taxon>Eupercaria</taxon>
        <taxon>Perciformes</taxon>
        <taxon>Percoidei</taxon>
        <taxon>Percidae</taxon>
        <taxon>Percinae</taxon>
        <taxon>Perca</taxon>
    </lineage>
</organism>
<reference evidence="1 2" key="1">
    <citation type="submission" date="2019-06" db="EMBL/GenBank/DDBJ databases">
        <title>A chromosome-scale genome assembly of the European perch, Perca fluviatilis.</title>
        <authorList>
            <person name="Roques C."/>
            <person name="Zahm M."/>
            <person name="Cabau C."/>
            <person name="Klopp C."/>
            <person name="Bouchez O."/>
            <person name="Donnadieu C."/>
            <person name="Kuhl H."/>
            <person name="Gislard M."/>
            <person name="Guendouz S."/>
            <person name="Journot L."/>
            <person name="Haffray P."/>
            <person name="Bestin A."/>
            <person name="Morvezen R."/>
            <person name="Feron R."/>
            <person name="Wen M."/>
            <person name="Jouanno E."/>
            <person name="Herpin A."/>
            <person name="Schartl M."/>
            <person name="Postlethwait J."/>
            <person name="Schaerlinger B."/>
            <person name="Chardard D."/>
            <person name="Lecocq T."/>
            <person name="Poncet C."/>
            <person name="Jaffrelo L."/>
            <person name="Lampietro C."/>
            <person name="Guiguen Y."/>
        </authorList>
    </citation>
    <scope>NUCLEOTIDE SEQUENCE [LARGE SCALE GENOMIC DNA]</scope>
    <source>
        <tissue evidence="1">Blood</tissue>
    </source>
</reference>
<gene>
    <name evidence="1" type="ORF">PFLUV_G00071280</name>
</gene>
<proteinExistence type="predicted"/>
<name>A0A6A5F6U9_PERFL</name>
<accession>A0A6A5F6U9</accession>
<sequence>MYSLKPGQSPKTTQRNVVSRCPLTAPLTIGAGLITTPSGRFRQRSDTVAAPLILELVHPEWDSSSFSYRRHEMLK</sequence>
<protein>
    <submittedName>
        <fullName evidence="1">Uncharacterized protein</fullName>
    </submittedName>
</protein>
<dbReference type="EMBL" id="VHII01000006">
    <property type="protein sequence ID" value="KAF1389230.1"/>
    <property type="molecule type" value="Genomic_DNA"/>
</dbReference>
<keyword evidence="2" id="KW-1185">Reference proteome</keyword>
<evidence type="ECO:0000313" key="1">
    <source>
        <dbReference type="EMBL" id="KAF1389230.1"/>
    </source>
</evidence>
<dbReference type="AlphaFoldDB" id="A0A6A5F6U9"/>